<name>A0ACB9NJL9_BAUVA</name>
<gene>
    <name evidence="1" type="ORF">L6164_014705</name>
</gene>
<evidence type="ECO:0000313" key="1">
    <source>
        <dbReference type="EMBL" id="KAI4336137.1"/>
    </source>
</evidence>
<evidence type="ECO:0000313" key="2">
    <source>
        <dbReference type="Proteomes" id="UP000828941"/>
    </source>
</evidence>
<comment type="caution">
    <text evidence="1">The sequence shown here is derived from an EMBL/GenBank/DDBJ whole genome shotgun (WGS) entry which is preliminary data.</text>
</comment>
<accession>A0ACB9NJL9</accession>
<dbReference type="EMBL" id="CM039431">
    <property type="protein sequence ID" value="KAI4336137.1"/>
    <property type="molecule type" value="Genomic_DNA"/>
</dbReference>
<protein>
    <submittedName>
        <fullName evidence="1">Uncharacterized protein</fullName>
    </submittedName>
</protein>
<organism evidence="1 2">
    <name type="scientific">Bauhinia variegata</name>
    <name type="common">Purple orchid tree</name>
    <name type="synonym">Phanera variegata</name>
    <dbReference type="NCBI Taxonomy" id="167791"/>
    <lineage>
        <taxon>Eukaryota</taxon>
        <taxon>Viridiplantae</taxon>
        <taxon>Streptophyta</taxon>
        <taxon>Embryophyta</taxon>
        <taxon>Tracheophyta</taxon>
        <taxon>Spermatophyta</taxon>
        <taxon>Magnoliopsida</taxon>
        <taxon>eudicotyledons</taxon>
        <taxon>Gunneridae</taxon>
        <taxon>Pentapetalae</taxon>
        <taxon>rosids</taxon>
        <taxon>fabids</taxon>
        <taxon>Fabales</taxon>
        <taxon>Fabaceae</taxon>
        <taxon>Cercidoideae</taxon>
        <taxon>Cercideae</taxon>
        <taxon>Bauhiniinae</taxon>
        <taxon>Bauhinia</taxon>
    </lineage>
</organism>
<proteinExistence type="predicted"/>
<dbReference type="Proteomes" id="UP000828941">
    <property type="component" value="Chromosome 6"/>
</dbReference>
<reference evidence="1 2" key="1">
    <citation type="journal article" date="2022" name="DNA Res.">
        <title>Chromosomal-level genome assembly of the orchid tree Bauhinia variegata (Leguminosae; Cercidoideae) supports the allotetraploid origin hypothesis of Bauhinia.</title>
        <authorList>
            <person name="Zhong Y."/>
            <person name="Chen Y."/>
            <person name="Zheng D."/>
            <person name="Pang J."/>
            <person name="Liu Y."/>
            <person name="Luo S."/>
            <person name="Meng S."/>
            <person name="Qian L."/>
            <person name="Wei D."/>
            <person name="Dai S."/>
            <person name="Zhou R."/>
        </authorList>
    </citation>
    <scope>NUCLEOTIDE SEQUENCE [LARGE SCALE GENOMIC DNA]</scope>
    <source>
        <strain evidence="1">BV-YZ2020</strain>
    </source>
</reference>
<keyword evidence="2" id="KW-1185">Reference proteome</keyword>
<sequence length="290" mass="33199">MYSVTAELCSSSCTSTLISQLVCIKEGVTMAGQSLDLAIQGLKELLREKEELNEVAVAKIEKLVDELQRIRPPFLDPVVINIRNGFNEFKINKFDKNPDLYNKLAEGQNPKYLVFACSDSRVSPTYTLNFQPGDAFMVRNIANMVPQFDQIRYSGTGAAIEYAINALHVPNILVIGHSRCGGIKRLMELPQDDAFDFIDDWVKIGLPAKVKVLDEFPNYDFYEQCKFCELVSVYNSLENLRTYPYVVREEKENRLRLYGGYYDFVKGEFSIWKHERPIIPRPPILPPRPL</sequence>